<dbReference type="EMBL" id="CM026429">
    <property type="protein sequence ID" value="KAG0563958.1"/>
    <property type="molecule type" value="Genomic_DNA"/>
</dbReference>
<organism evidence="2 3">
    <name type="scientific">Ceratodon purpureus</name>
    <name type="common">Fire moss</name>
    <name type="synonym">Dicranum purpureum</name>
    <dbReference type="NCBI Taxonomy" id="3225"/>
    <lineage>
        <taxon>Eukaryota</taxon>
        <taxon>Viridiplantae</taxon>
        <taxon>Streptophyta</taxon>
        <taxon>Embryophyta</taxon>
        <taxon>Bryophyta</taxon>
        <taxon>Bryophytina</taxon>
        <taxon>Bryopsida</taxon>
        <taxon>Dicranidae</taxon>
        <taxon>Pseudoditrichales</taxon>
        <taxon>Ditrichaceae</taxon>
        <taxon>Ceratodon</taxon>
    </lineage>
</organism>
<gene>
    <name evidence="2" type="ORF">KC19_8G071200</name>
</gene>
<feature type="transmembrane region" description="Helical" evidence="1">
    <location>
        <begin position="21"/>
        <end position="42"/>
    </location>
</feature>
<sequence length="135" mass="14748">MRKISCKAVGILKQLRDVLPLARHLPFIACCQGYFTLVLSSLAGGGRFVRPGFACLCIVRILFLHVSVESEVEATSNSNMNLSSSFKLVLNFKDRSSEFAGACKGCEGVIPINCSCELESSRYSFDSSMLPQCII</sequence>
<proteinExistence type="predicted"/>
<comment type="caution">
    <text evidence="2">The sequence shown here is derived from an EMBL/GenBank/DDBJ whole genome shotgun (WGS) entry which is preliminary data.</text>
</comment>
<keyword evidence="1" id="KW-1133">Transmembrane helix</keyword>
<evidence type="ECO:0000256" key="1">
    <source>
        <dbReference type="SAM" id="Phobius"/>
    </source>
</evidence>
<dbReference type="Proteomes" id="UP000822688">
    <property type="component" value="Chromosome 8"/>
</dbReference>
<evidence type="ECO:0000313" key="2">
    <source>
        <dbReference type="EMBL" id="KAG0563958.1"/>
    </source>
</evidence>
<reference evidence="2" key="1">
    <citation type="submission" date="2020-06" db="EMBL/GenBank/DDBJ databases">
        <title>WGS assembly of Ceratodon purpureus strain R40.</title>
        <authorList>
            <person name="Carey S.B."/>
            <person name="Jenkins J."/>
            <person name="Shu S."/>
            <person name="Lovell J.T."/>
            <person name="Sreedasyam A."/>
            <person name="Maumus F."/>
            <person name="Tiley G.P."/>
            <person name="Fernandez-Pozo N."/>
            <person name="Barry K."/>
            <person name="Chen C."/>
            <person name="Wang M."/>
            <person name="Lipzen A."/>
            <person name="Daum C."/>
            <person name="Saski C.A."/>
            <person name="Payton A.C."/>
            <person name="Mcbreen J.C."/>
            <person name="Conrad R.E."/>
            <person name="Kollar L.M."/>
            <person name="Olsson S."/>
            <person name="Huttunen S."/>
            <person name="Landis J.B."/>
            <person name="Wickett N.J."/>
            <person name="Johnson M.G."/>
            <person name="Rensing S.A."/>
            <person name="Grimwood J."/>
            <person name="Schmutz J."/>
            <person name="Mcdaniel S.F."/>
        </authorList>
    </citation>
    <scope>NUCLEOTIDE SEQUENCE</scope>
    <source>
        <strain evidence="2">R40</strain>
    </source>
</reference>
<name>A0A8T0H1L1_CERPU</name>
<keyword evidence="3" id="KW-1185">Reference proteome</keyword>
<evidence type="ECO:0000313" key="3">
    <source>
        <dbReference type="Proteomes" id="UP000822688"/>
    </source>
</evidence>
<keyword evidence="1" id="KW-0812">Transmembrane</keyword>
<protein>
    <submittedName>
        <fullName evidence="2">Uncharacterized protein</fullName>
    </submittedName>
</protein>
<dbReference type="AlphaFoldDB" id="A0A8T0H1L1"/>
<accession>A0A8T0H1L1</accession>
<keyword evidence="1" id="KW-0472">Membrane</keyword>